<dbReference type="FunFam" id="3.40.50.300:FF:000663">
    <property type="entry name" value="von Willebrand factor A domain containing 8"/>
    <property type="match status" value="1"/>
</dbReference>
<dbReference type="FunFam" id="3.40.50.300:FF:000587">
    <property type="entry name" value="von Willebrand factor A domain containing 8"/>
    <property type="match status" value="1"/>
</dbReference>
<dbReference type="GO" id="GO:0005739">
    <property type="term" value="C:mitochondrion"/>
    <property type="evidence" value="ECO:0007669"/>
    <property type="project" value="UniProtKB-SubCell"/>
</dbReference>
<dbReference type="PANTHER" id="PTHR21610">
    <property type="entry name" value="VON WILLEBRAND FACTOR A DOMAIN-CONTAINING PROTEIN 8"/>
    <property type="match status" value="1"/>
</dbReference>
<comment type="subcellular location">
    <subcellularLocation>
        <location evidence="1">Mitochondrion</location>
    </subcellularLocation>
</comment>
<protein>
    <recommendedName>
        <fullName evidence="7">von Willebrand factor A domain-containing protein 8</fullName>
    </recommendedName>
</protein>
<name>A0A3B5A7B7_9TELE</name>
<feature type="domain" description="VWFA" evidence="8">
    <location>
        <begin position="1628"/>
        <end position="1810"/>
    </location>
</feature>
<dbReference type="GO" id="GO:0005524">
    <property type="term" value="F:ATP binding"/>
    <property type="evidence" value="ECO:0007669"/>
    <property type="project" value="UniProtKB-KW"/>
</dbReference>
<sequence>TVKIGEISYKLKSPQNPELVPVKHISDSLPQTVAQHLRWIMQKDLLGQDVFLIGPPGPLRRSIAMQYLELTKREVEYVALSRDTTETDLKQRREIRSGTAFYIDQCAVRAATQGRVLVLEGLEKAERNVLPVLNNLLENREMQLEDGRFLMSAERYDKLLQEHTKEELDSWKIVRVSEDFRVIALGLPVPKYKGNPLDPPLRSRFQARDIYYLPFKDQLELLYTAGPNIAAERVSQLLSLATTLCSQESSNLGLPDFPVDNLLPALNVLNAFPMLSSQQLVQRLYPYHSILGKDGRNAVEGVLSRFELLDGRRQPAPSAILNVSTAKDIEGHADVTLRVANKDVTFQVPAGTKELRPSNSSPTFINTPSHSQLMAEMMQSHMAKDICLIGAKGCGKSVIAREFAEMLGYSIEPVMLYQDMTARDLLQQRYTLPNGDTAWRPSPLVTAAIEGKLLLLDGIHRVNLGTLAVLSRLLHDRELDLYDGTRLLRWDRYQTLKENLQLSDEQLQERSIFAIHPSFRVLALAEPPVVGASSNSSSSSNSRGQQWLGPELLTMFLYHTVTPLAKAEEMDLIQGLCPNVPHEAAEQLLNLTHSLRQTNDPTAQSLASSLSTRQLLRICRRLSQHPDESIAHAVNKACLSRFLPSLARASLEKSLANCSIEDKPDPSEHTREYRCMVKDGVLTIGNVSAPIYNASEKMKVPDVLFYDNPQHMRVMEDMLKDFLLGEHLLLVGNQVNFKIEKNKLVKMGLLVLLRTQNQDTTVQTLTLQPSVRDGIITYEDSPLVKAVKHGHILVIDEADKAPTNVTCILKTLVESGEMILADGRRIISAKGRPNAIIMHPDFRMLVLANRPGFPFLGNDFFGALGDIFSCHAVDNPKPEAELEMLKQYGPDVPDSTLQKLVAAFGELRSMADQGTITYPYSTREVVNIVKHLQKFPNEGLANVVRNVFDFDSYNKDMREVLIEALHKHGIPIGAKPSSVKLAKELPLPEVKMTGYWTVNQGVNARRKMLCPTETHPIGIKGPVFLRVQGSPCSRQESRALNFSEEKAHWQIPMNEVNIICDVVTKDDVVYVATCNPVSLYSMKERGDTIHCMELYDVFPRTISGVWQPFVSVAPLGNPLDGQVVLHEEQSNTVLHLDLVTGAVRRLTLSPDSEQPTPKASNWWNSKEQQCADYSPEDFCVCLYSNQLEVLDVLEGRVHSISLPINLKSVFLVAFYSIIAPFLCLCSITLRLLTPSIPAGGSTPQMLSCEQLPNENLSAALNQKIVSPNRLLADTSCFARVVVGFPDLMSPNEVYSFNRPVDLSEMKSDSGANMFFRGGLRTNIPKRDNCVSLLSANQVVRALPPSKVPLKEVYPKDVTPPMTAAYLEVTDLNSKKLKYIPVPRSMTVSPYTSWLSKVSESDVLIAALSSGGVVTVDMGGYVRLWETGLDTLQRSLMEWRNMIGGEDGRPIQITIQRDSGLDVSAPKHGKIDAMNAPHVGGNQWAGGTGGRDTAGLGGKGGPYRLDAGHKVYQVSQAEKDAVPEEVRRAAREMAEKAFKERLKEIDMSEYEAETYERFSNAVRRQVQSLRIILDSLQAKGKERQWLKNQALGELDDAKIIDGLTGEKAIYKRRAELDPELGSPQQKPKRLRVLADVSGSMYRFNGVDGRLERSMEAVCMVMEALESYEHKFKYDIVGHSGDGYDIELVSANKAPKNNKQRLKVLKTMHAHSQFCMSGDYTLEGTAFSIKELAQEEADEHFVVVLSDANLERYGIRPERFAQVLTSDPQVNAFAIFIGSLGDQAERLQKTLPAGRSFVAMDTKQIPQILQQIFTSTMLSSA</sequence>
<evidence type="ECO:0000256" key="3">
    <source>
        <dbReference type="ARBA" id="ARBA00022840"/>
    </source>
</evidence>
<dbReference type="SUPFAM" id="SSF52540">
    <property type="entry name" value="P-loop containing nucleoside triphosphate hydrolases"/>
    <property type="match status" value="3"/>
</dbReference>
<dbReference type="SMART" id="SM00327">
    <property type="entry name" value="VWA"/>
    <property type="match status" value="1"/>
</dbReference>
<organism evidence="9">
    <name type="scientific">Stegastes partitus</name>
    <name type="common">bicolor damselfish</name>
    <dbReference type="NCBI Taxonomy" id="144197"/>
    <lineage>
        <taxon>Eukaryota</taxon>
        <taxon>Metazoa</taxon>
        <taxon>Chordata</taxon>
        <taxon>Craniata</taxon>
        <taxon>Vertebrata</taxon>
        <taxon>Euteleostomi</taxon>
        <taxon>Actinopterygii</taxon>
        <taxon>Neopterygii</taxon>
        <taxon>Teleostei</taxon>
        <taxon>Neoteleostei</taxon>
        <taxon>Acanthomorphata</taxon>
        <taxon>Ovalentaria</taxon>
        <taxon>Pomacentridae</taxon>
        <taxon>Stegastes</taxon>
    </lineage>
</organism>
<accession>A0A3B5A7B7</accession>
<dbReference type="Pfam" id="PF07728">
    <property type="entry name" value="AAA_5"/>
    <property type="match status" value="3"/>
</dbReference>
<evidence type="ECO:0000256" key="4">
    <source>
        <dbReference type="ARBA" id="ARBA00022946"/>
    </source>
</evidence>
<reference evidence="9" key="1">
    <citation type="submission" date="2023-09" db="UniProtKB">
        <authorList>
            <consortium name="Ensembl"/>
        </authorList>
    </citation>
    <scope>IDENTIFICATION</scope>
</reference>
<keyword evidence="4" id="KW-0809">Transit peptide</keyword>
<keyword evidence="2" id="KW-0547">Nucleotide-binding</keyword>
<dbReference type="SUPFAM" id="SSF53300">
    <property type="entry name" value="vWA-like"/>
    <property type="match status" value="1"/>
</dbReference>
<dbReference type="InterPro" id="IPR039891">
    <property type="entry name" value="VWA8"/>
</dbReference>
<dbReference type="GO" id="GO:0030903">
    <property type="term" value="P:notochord development"/>
    <property type="evidence" value="ECO:0007669"/>
    <property type="project" value="Ensembl"/>
</dbReference>
<dbReference type="InterPro" id="IPR036465">
    <property type="entry name" value="vWFA_dom_sf"/>
</dbReference>
<keyword evidence="3" id="KW-0067">ATP-binding</keyword>
<evidence type="ECO:0000256" key="1">
    <source>
        <dbReference type="ARBA" id="ARBA00004173"/>
    </source>
</evidence>
<dbReference type="InterPro" id="IPR011704">
    <property type="entry name" value="ATPase_dyneun-rel_AAA"/>
</dbReference>
<dbReference type="PANTHER" id="PTHR21610:SF9">
    <property type="entry name" value="VON WILLEBRAND FACTOR A DOMAIN-CONTAINING PROTEIN 8"/>
    <property type="match status" value="1"/>
</dbReference>
<dbReference type="Ensembl" id="ENSSPAT00000013999.1">
    <property type="protein sequence ID" value="ENSSPAP00000013769.1"/>
    <property type="gene ID" value="ENSSPAG00000010353.1"/>
</dbReference>
<evidence type="ECO:0000256" key="2">
    <source>
        <dbReference type="ARBA" id="ARBA00022741"/>
    </source>
</evidence>
<dbReference type="GeneTree" id="ENSGT00390000006601"/>
<dbReference type="InterPro" id="IPR027417">
    <property type="entry name" value="P-loop_NTPase"/>
</dbReference>
<evidence type="ECO:0000259" key="8">
    <source>
        <dbReference type="PROSITE" id="PS50234"/>
    </source>
</evidence>
<evidence type="ECO:0000256" key="7">
    <source>
        <dbReference type="ARBA" id="ARBA00070377"/>
    </source>
</evidence>
<dbReference type="GO" id="GO:0016887">
    <property type="term" value="F:ATP hydrolysis activity"/>
    <property type="evidence" value="ECO:0007669"/>
    <property type="project" value="InterPro"/>
</dbReference>
<evidence type="ECO:0000256" key="6">
    <source>
        <dbReference type="ARBA" id="ARBA00055988"/>
    </source>
</evidence>
<dbReference type="InterPro" id="IPR002035">
    <property type="entry name" value="VWF_A"/>
</dbReference>
<evidence type="ECO:0000256" key="5">
    <source>
        <dbReference type="ARBA" id="ARBA00023128"/>
    </source>
</evidence>
<dbReference type="Gene3D" id="3.40.50.410">
    <property type="entry name" value="von Willebrand factor, type A domain"/>
    <property type="match status" value="1"/>
</dbReference>
<keyword evidence="5" id="KW-0496">Mitochondrion</keyword>
<dbReference type="Gene3D" id="3.40.50.300">
    <property type="entry name" value="P-loop containing nucleotide triphosphate hydrolases"/>
    <property type="match status" value="2"/>
</dbReference>
<comment type="function">
    <text evidence="6">Exhibits ATPase activity in vitro.</text>
</comment>
<proteinExistence type="predicted"/>
<evidence type="ECO:0000313" key="9">
    <source>
        <dbReference type="Ensembl" id="ENSSPAP00000013769.1"/>
    </source>
</evidence>
<dbReference type="PROSITE" id="PS50234">
    <property type="entry name" value="VWFA"/>
    <property type="match status" value="1"/>
</dbReference>
<dbReference type="STRING" id="144197.ENSSPAP00000013769"/>